<dbReference type="OrthoDB" id="9802824at2"/>
<dbReference type="GO" id="GO:0005829">
    <property type="term" value="C:cytosol"/>
    <property type="evidence" value="ECO:0007669"/>
    <property type="project" value="TreeGrafter"/>
</dbReference>
<feature type="domain" description="Phosphoribosyltransferase" evidence="3">
    <location>
        <begin position="22"/>
        <end position="169"/>
    </location>
</feature>
<keyword evidence="4" id="KW-0808">Transferase</keyword>
<dbReference type="GO" id="GO:0046100">
    <property type="term" value="P:hypoxanthine metabolic process"/>
    <property type="evidence" value="ECO:0007669"/>
    <property type="project" value="TreeGrafter"/>
</dbReference>
<dbReference type="NCBIfam" id="NF006605">
    <property type="entry name" value="PRK09162.1"/>
    <property type="match status" value="1"/>
</dbReference>
<dbReference type="Pfam" id="PF00156">
    <property type="entry name" value="Pribosyltran"/>
    <property type="match status" value="1"/>
</dbReference>
<evidence type="ECO:0000256" key="1">
    <source>
        <dbReference type="ARBA" id="ARBA00048811"/>
    </source>
</evidence>
<dbReference type="STRING" id="1396821.SAMN05444515_10879"/>
<accession>A0A1H7LZD8</accession>
<dbReference type="InterPro" id="IPR050408">
    <property type="entry name" value="HGPRT"/>
</dbReference>
<dbReference type="GO" id="GO:0032264">
    <property type="term" value="P:IMP salvage"/>
    <property type="evidence" value="ECO:0007669"/>
    <property type="project" value="TreeGrafter"/>
</dbReference>
<reference evidence="5" key="1">
    <citation type="submission" date="2016-10" db="EMBL/GenBank/DDBJ databases">
        <authorList>
            <person name="Varghese N."/>
            <person name="Submissions S."/>
        </authorList>
    </citation>
    <scope>NUCLEOTIDE SEQUENCE [LARGE SCALE GENOMIC DNA]</scope>
    <source>
        <strain evidence="5">DSM 241</strain>
    </source>
</reference>
<dbReference type="GO" id="GO:0006178">
    <property type="term" value="P:guanine salvage"/>
    <property type="evidence" value="ECO:0007669"/>
    <property type="project" value="TreeGrafter"/>
</dbReference>
<dbReference type="GO" id="GO:0000287">
    <property type="term" value="F:magnesium ion binding"/>
    <property type="evidence" value="ECO:0007669"/>
    <property type="project" value="TreeGrafter"/>
</dbReference>
<dbReference type="AlphaFoldDB" id="A0A1H7LZD8"/>
<dbReference type="SUPFAM" id="SSF53271">
    <property type="entry name" value="PRTase-like"/>
    <property type="match status" value="1"/>
</dbReference>
<evidence type="ECO:0000259" key="3">
    <source>
        <dbReference type="Pfam" id="PF00156"/>
    </source>
</evidence>
<comment type="catalytic activity">
    <reaction evidence="2">
        <text>IMP + diphosphate = hypoxanthine + 5-phospho-alpha-D-ribose 1-diphosphate</text>
        <dbReference type="Rhea" id="RHEA:17973"/>
        <dbReference type="ChEBI" id="CHEBI:17368"/>
        <dbReference type="ChEBI" id="CHEBI:33019"/>
        <dbReference type="ChEBI" id="CHEBI:58017"/>
        <dbReference type="ChEBI" id="CHEBI:58053"/>
        <dbReference type="EC" id="2.4.2.8"/>
    </reaction>
    <physiologicalReaction direction="right-to-left" evidence="2">
        <dbReference type="Rhea" id="RHEA:17975"/>
    </physiologicalReaction>
</comment>
<protein>
    <submittedName>
        <fullName evidence="4">Hypoxanthine phosphoribosyltransferase</fullName>
    </submittedName>
</protein>
<dbReference type="GO" id="GO:0032263">
    <property type="term" value="P:GMP salvage"/>
    <property type="evidence" value="ECO:0007669"/>
    <property type="project" value="TreeGrafter"/>
</dbReference>
<dbReference type="PANTHER" id="PTHR43340:SF1">
    <property type="entry name" value="HYPOXANTHINE PHOSPHORIBOSYLTRANSFERASE"/>
    <property type="match status" value="1"/>
</dbReference>
<evidence type="ECO:0000313" key="4">
    <source>
        <dbReference type="EMBL" id="SEL03845.1"/>
    </source>
</evidence>
<dbReference type="GO" id="GO:0004422">
    <property type="term" value="F:hypoxanthine phosphoribosyltransferase activity"/>
    <property type="evidence" value="ECO:0007669"/>
    <property type="project" value="TreeGrafter"/>
</dbReference>
<evidence type="ECO:0000256" key="2">
    <source>
        <dbReference type="ARBA" id="ARBA00049402"/>
    </source>
</evidence>
<gene>
    <name evidence="4" type="ORF">SAMN05444515_10879</name>
</gene>
<dbReference type="InterPro" id="IPR000836">
    <property type="entry name" value="PRTase_dom"/>
</dbReference>
<sequence length="185" mass="20741">MSVTPEHAAQVYAEADCLISKQQVEAAIDRMAETITRDLAEQNPLLLCVMTGGVVFTGHLLTRLHFPLQVDYVHATRYRGELKGGNTLHWIMEPQIDLKDRVVLVLDDILDEGHTLAGILDYCRQQGARAVHSAALVLKRHDRRVPGLEADYVGVEVEDRYVFGYGMDYKEFLRNANGVYAVKGC</sequence>
<dbReference type="InterPro" id="IPR029057">
    <property type="entry name" value="PRTase-like"/>
</dbReference>
<name>A0A1H7LZD8_9GAMM</name>
<evidence type="ECO:0000313" key="5">
    <source>
        <dbReference type="Proteomes" id="UP000199256"/>
    </source>
</evidence>
<dbReference type="PANTHER" id="PTHR43340">
    <property type="entry name" value="HYPOXANTHINE-GUANINE PHOSPHORIBOSYLTRANSFERASE"/>
    <property type="match status" value="1"/>
</dbReference>
<proteinExistence type="predicted"/>
<dbReference type="Gene3D" id="3.40.50.2020">
    <property type="match status" value="1"/>
</dbReference>
<dbReference type="RefSeq" id="WP_090253387.1">
    <property type="nucleotide sequence ID" value="NZ_FOAA01000008.1"/>
</dbReference>
<comment type="catalytic activity">
    <reaction evidence="1">
        <text>GMP + diphosphate = guanine + 5-phospho-alpha-D-ribose 1-diphosphate</text>
        <dbReference type="Rhea" id="RHEA:25424"/>
        <dbReference type="ChEBI" id="CHEBI:16235"/>
        <dbReference type="ChEBI" id="CHEBI:33019"/>
        <dbReference type="ChEBI" id="CHEBI:58017"/>
        <dbReference type="ChEBI" id="CHEBI:58115"/>
        <dbReference type="EC" id="2.4.2.8"/>
    </reaction>
    <physiologicalReaction direction="right-to-left" evidence="1">
        <dbReference type="Rhea" id="RHEA:25426"/>
    </physiologicalReaction>
</comment>
<dbReference type="CDD" id="cd06223">
    <property type="entry name" value="PRTases_typeI"/>
    <property type="match status" value="1"/>
</dbReference>
<organism evidence="4 5">
    <name type="scientific">Ectothiorhodospira marina</name>
    <dbReference type="NCBI Taxonomy" id="1396821"/>
    <lineage>
        <taxon>Bacteria</taxon>
        <taxon>Pseudomonadati</taxon>
        <taxon>Pseudomonadota</taxon>
        <taxon>Gammaproteobacteria</taxon>
        <taxon>Chromatiales</taxon>
        <taxon>Ectothiorhodospiraceae</taxon>
        <taxon>Ectothiorhodospira</taxon>
    </lineage>
</organism>
<dbReference type="EMBL" id="FOAA01000008">
    <property type="protein sequence ID" value="SEL03845.1"/>
    <property type="molecule type" value="Genomic_DNA"/>
</dbReference>
<dbReference type="Proteomes" id="UP000199256">
    <property type="component" value="Unassembled WGS sequence"/>
</dbReference>
<keyword evidence="4" id="KW-0328">Glycosyltransferase</keyword>
<keyword evidence="5" id="KW-1185">Reference proteome</keyword>